<dbReference type="AlphaFoldDB" id="A0A4R6FQJ5"/>
<reference evidence="3 4" key="1">
    <citation type="submission" date="2019-03" db="EMBL/GenBank/DDBJ databases">
        <title>Genomic Encyclopedia of Type Strains, Phase IV (KMG-IV): sequencing the most valuable type-strain genomes for metagenomic binning, comparative biology and taxonomic classification.</title>
        <authorList>
            <person name="Goeker M."/>
        </authorList>
    </citation>
    <scope>NUCLEOTIDE SEQUENCE [LARGE SCALE GENOMIC DNA]</scope>
    <source>
        <strain evidence="3 4">DSM 25059</strain>
    </source>
</reference>
<dbReference type="Pfam" id="PF00565">
    <property type="entry name" value="SNase"/>
    <property type="match status" value="1"/>
</dbReference>
<dbReference type="InterPro" id="IPR016071">
    <property type="entry name" value="Staphylococal_nuclease_OB-fold"/>
</dbReference>
<keyword evidence="4" id="KW-1185">Reference proteome</keyword>
<name>A0A4R6FQJ5_9SPHN</name>
<feature type="signal peptide" evidence="1">
    <location>
        <begin position="1"/>
        <end position="26"/>
    </location>
</feature>
<evidence type="ECO:0000259" key="2">
    <source>
        <dbReference type="Pfam" id="PF00565"/>
    </source>
</evidence>
<comment type="caution">
    <text evidence="3">The sequence shown here is derived from an EMBL/GenBank/DDBJ whole genome shotgun (WGS) entry which is preliminary data.</text>
</comment>
<proteinExistence type="predicted"/>
<evidence type="ECO:0000313" key="4">
    <source>
        <dbReference type="Proteomes" id="UP000295493"/>
    </source>
</evidence>
<dbReference type="Gene3D" id="2.40.50.90">
    <property type="match status" value="1"/>
</dbReference>
<protein>
    <submittedName>
        <fullName evidence="3">Nuclease-like protein</fullName>
    </submittedName>
</protein>
<feature type="domain" description="TNase-like" evidence="2">
    <location>
        <begin position="41"/>
        <end position="125"/>
    </location>
</feature>
<dbReference type="InterPro" id="IPR035437">
    <property type="entry name" value="SNase_OB-fold_sf"/>
</dbReference>
<keyword evidence="1" id="KW-0732">Signal</keyword>
<accession>A0A4R6FQJ5</accession>
<dbReference type="OrthoDB" id="9805504at2"/>
<evidence type="ECO:0000256" key="1">
    <source>
        <dbReference type="SAM" id="SignalP"/>
    </source>
</evidence>
<dbReference type="EMBL" id="SNWD01000005">
    <property type="protein sequence ID" value="TDN82995.1"/>
    <property type="molecule type" value="Genomic_DNA"/>
</dbReference>
<gene>
    <name evidence="3" type="ORF">EV664_105193</name>
</gene>
<sequence length="131" mass="14358">MDRPDPWQAVRMIAAALLTLCAPSVAVDGDTIKDCNGKLWRLARIDAPETHGCRKGRRCAPGDGKASKAALARMIRGRAVRCRIVDALPDRPGFQSRDPYGRPVVRCWAGGVELGPAMLRGGWAVRWPIER</sequence>
<feature type="chain" id="PRO_5020819585" evidence="1">
    <location>
        <begin position="27"/>
        <end position="131"/>
    </location>
</feature>
<dbReference type="Proteomes" id="UP000295493">
    <property type="component" value="Unassembled WGS sequence"/>
</dbReference>
<evidence type="ECO:0000313" key="3">
    <source>
        <dbReference type="EMBL" id="TDN82995.1"/>
    </source>
</evidence>
<organism evidence="3 4">
    <name type="scientific">Stakelama pacifica</name>
    <dbReference type="NCBI Taxonomy" id="517720"/>
    <lineage>
        <taxon>Bacteria</taxon>
        <taxon>Pseudomonadati</taxon>
        <taxon>Pseudomonadota</taxon>
        <taxon>Alphaproteobacteria</taxon>
        <taxon>Sphingomonadales</taxon>
        <taxon>Sphingomonadaceae</taxon>
        <taxon>Stakelama</taxon>
    </lineage>
</organism>
<dbReference type="SUPFAM" id="SSF50199">
    <property type="entry name" value="Staphylococcal nuclease"/>
    <property type="match status" value="1"/>
</dbReference>